<dbReference type="InterPro" id="IPR003593">
    <property type="entry name" value="AAA+_ATPase"/>
</dbReference>
<dbReference type="GO" id="GO:0016887">
    <property type="term" value="F:ATP hydrolysis activity"/>
    <property type="evidence" value="ECO:0007669"/>
    <property type="project" value="InterPro"/>
</dbReference>
<dbReference type="SMART" id="SM00382">
    <property type="entry name" value="AAA"/>
    <property type="match status" value="1"/>
</dbReference>
<geneLocation type="chloroplast" evidence="3"/>
<name>A6YG75_PLETE</name>
<evidence type="ECO:0000313" key="3">
    <source>
        <dbReference type="EMBL" id="ABO69296.1"/>
    </source>
</evidence>
<keyword evidence="3" id="KW-0934">Plastid</keyword>
<keyword evidence="3" id="KW-0150">Chloroplast</keyword>
<keyword evidence="3" id="KW-0132">Cell division</keyword>
<dbReference type="SUPFAM" id="SSF52540">
    <property type="entry name" value="P-loop containing nucleoside triphosphate hydrolases"/>
    <property type="match status" value="1"/>
</dbReference>
<dbReference type="InterPro" id="IPR003960">
    <property type="entry name" value="ATPase_AAA_CS"/>
</dbReference>
<proteinExistence type="predicted"/>
<dbReference type="Gene3D" id="3.40.50.300">
    <property type="entry name" value="P-loop containing nucleotide triphosphate hydrolases"/>
    <property type="match status" value="2"/>
</dbReference>
<dbReference type="InterPro" id="IPR003959">
    <property type="entry name" value="ATPase_AAA_core"/>
</dbReference>
<sequence>MKNFNFEFVHKVKTSIYILYHHWIDFLSSTQTKKQEFVEENEIKELLSPNKEYSKQGIPLKNTHLLNTQYSEDFISNTNFNKTNDNEVKNLNQTVFFKLDFFQQHQLNVVLDNLKQNLGPVLYNFWLEVRYFYTKGAQKQITIIWKQLFFFQDARHIMTGFSVIFFVSFRVIGWKGWLITQKNTTLPATIVSFQKLPYEAFLKQDRLELESTPDKTESVFIEPVSSINPEKYLNKRLGIFYRNRLLNYNHNVKNCALNKTTKLDKKPGLQYKFDNALNSVSADNQSFLSAESNINIVQYLLKRSKFININLQSKELVGNKLFIQNRFTPNTVWYHVNSIPIAYSPVCCSSTLSRSQKQLKQPTFIALKPALDQNAYKIGYIGMNQLGFVNLAPLSGVETWVRHWYQDSKNYPKQFKISNLQNLYIKTPLTTYLHPYLYKKFPNIVRRPSRILAQKFLGLKIHNMNFLANPSLQTIISPRFGLYTYPYLTPRHLKSQQYQKYYQKLTPVNMYFIADLKLFMYNVASTRLYMTPKQAQHLKQVNINQNGIIHSWPKQIMESTSSAAVEFISNLHIIPSYIRPHVVPEVPKESKFDFVFHHNIKWPQTVEIKTNLNPLGCDLDTDVTNLVNSCNNCADITKNSKSFNLPAHFNFVEDNVKNVLHSNSSQIKNYLSHKNIGEAKNYELIKSHPIKTGHVGVQLSKYDKALSVRIKEGGEIIENNENEQNLVDKSPCQQKLLDTSNVKLIKSHDVKINLSDVAYILQQHNTRSSKVRAEKFVAVKQLPKQKNFKTIVQNALMNWKNMQITSALIAEKRNYAGFNFNNLGCREIPYWNFQSNYITNANLLGNSGKGVTEIDFHLTGLTEFETGNSFVGKPIKKPIKLRTLFNYDKTIYSKANPKRAFNILKIKPVAFTRTERERQLMGGVKIDPFVIHNIVQNANYGNLSKQVYISKQPAQIKYNQNSTVTLKKLQTLWANHNIKAVEIAKRYLASCYVESSVSKAQNFFLADGNIFQKPSNRSLKAKNVESPLKGQLRNRLSRFRRFSLWQHQINQFRYGPFTLLKNGKSPQVKEDVSIPGAAQEDREPSPTTGMMNGVSFLNNSNTLEQSSLNKYEFAQDTTSSNYQIDKGAELITITNKDQFSPIMRRRTQDKQGVRRLNRPINVVPSIETKRLIFLPTLVGFDFTHTSMNQPGLYGVRQIKQDYPYTNMFEQGAGKFMDQVGIPGAKNSNMNFTSQTKKSFSKLNIGMHIPLLIENHTKQVQTLLAENAIFEQVSLRLQTRLKKRIQANFELLPKAKLPKKPHMGISSAGNSSTTNSSYLRKEALFNKSKNELLFNSNSQKYLLVKSKLVNRVKNIVLKKAINLAQNMPPEIKVTLINPQKKIEWPRSYLDYDSFYRYFACYLHDLDKRDLSSNRLEQMHKYEPNIGLSQQKAIINSLNTNYLTRKSNTIQFSHLTRINNYQNKKVQLINYNFIPWAQNYDDIEQVINKNRIKVQYFRQPRVLNFETRTLFQSFMRFFNNLPLTNFANINYAIQNWCLQNELIQSLAIKFYSIKKPATINQIYDIKSINLMKSTQHEVTRIPGEERLKKNKQLTINTSFPNRQAKLIESTPSLEMSWFNFSGIAFIMFIVLMLRQLYVYYGEELINLSKSLDIEYMASTLPQILGQINTETDSAEAQTIASNVLDNGRLSKNKAFGGSNFSKNTNDLFLRDVLGLESSLPILGEIVWFFKNNSKLAQNSVINKYGFYLLKISQIHNYEFAAKHQKFGFVLKNQRQINKREELMHMKHSINFIVPKAILLTGPPGIGKTYLSRALAAEAGVPIISRSGGDFTKSMTTTGDMEMSIQHEKESKDAVNELFTKAREIAPCLVFIDEIDAIAQSRNQLFYDVNIGYKLFMRNVRMDKKIHINTPDKEIKRKFAQAAPNSFIDQQKLLFLESANPILPKERELERWEPNPLDTLISRESEFLAKNYRRNVRVQGRLDYAAAKDFQAYGMLIEFLIELDNLRKSDGIVILGATNRLSALDAAFIRSGRFDGLVNIELPGKLQRIQLLQKLMFNKLSNRRQIRINELYKKSFLNPKNIFSSISFFKINTKNGIVQKNIVIPPQDLSWDYIGNRTEGLSGAEIATLINQSVIESVILNLQTHTTQTIEKAIDRLISLNEDTVIHPQKDWTDQLIVIRQAFYQAAKATLFTLLPEHPPAIYLPLWPRKPNPRSASTATQLKFKIPEFSSGIFYSKHELEIYLIGLFAGKAGEQMLIYQNFHQNSIKLKKDGCYKSKIHLVDESPCPTEQIHKYESKIKPTGLGRNKIFDAILWQSGMGQIDLETAKDLLLYMIDDTFLYSQQFANLKFNPLEITQLNYKLGGTNLIRNTVTSELFIKNIGTPAKMVQTPIIRRLNMTSPPKLMILQLYDWELVGTKNSLWYRFWTRDRRERAKLNVQWIKPEKFFHAQSNTKNCDGKFINMNLQPMKLNSLPVTKQLDYKTDYKAGKLPNRKLSYNNRYHNIRGRLFHILSLKSFNAAFLILDRHREILDYFAIHLLRESVLRQSDIRAIFRQFGYSIDSTAFGYTLEAEM</sequence>
<dbReference type="GO" id="GO:0004176">
    <property type="term" value="F:ATP-dependent peptidase activity"/>
    <property type="evidence" value="ECO:0007669"/>
    <property type="project" value="TreeGrafter"/>
</dbReference>
<dbReference type="CDD" id="cd19481">
    <property type="entry name" value="RecA-like_protease"/>
    <property type="match status" value="1"/>
</dbReference>
<dbReference type="InterPro" id="IPR046360">
    <property type="entry name" value="T-box_DNA-bd"/>
</dbReference>
<dbReference type="GO" id="GO:0045893">
    <property type="term" value="P:positive regulation of DNA-templated transcription"/>
    <property type="evidence" value="ECO:0007669"/>
    <property type="project" value="InterPro"/>
</dbReference>
<evidence type="ECO:0000256" key="1">
    <source>
        <dbReference type="SAM" id="MobiDB-lite"/>
    </source>
</evidence>
<gene>
    <name evidence="3" type="primary">ftsH</name>
</gene>
<dbReference type="InterPro" id="IPR027417">
    <property type="entry name" value="P-loop_NTPase"/>
</dbReference>
<dbReference type="GO" id="GO:0003700">
    <property type="term" value="F:DNA-binding transcription factor activity"/>
    <property type="evidence" value="ECO:0007669"/>
    <property type="project" value="InterPro"/>
</dbReference>
<dbReference type="GO" id="GO:0051301">
    <property type="term" value="P:cell division"/>
    <property type="evidence" value="ECO:0007669"/>
    <property type="project" value="UniProtKB-KW"/>
</dbReference>
<accession>A6YG75</accession>
<dbReference type="Pfam" id="PF00004">
    <property type="entry name" value="AAA"/>
    <property type="match status" value="1"/>
</dbReference>
<dbReference type="GO" id="GO:0005524">
    <property type="term" value="F:ATP binding"/>
    <property type="evidence" value="ECO:0007669"/>
    <property type="project" value="InterPro"/>
</dbReference>
<dbReference type="RefSeq" id="YP_001382152.1">
    <property type="nucleotide sequence ID" value="NC_009681.1"/>
</dbReference>
<feature type="domain" description="T-box" evidence="2">
    <location>
        <begin position="1376"/>
        <end position="1480"/>
    </location>
</feature>
<feature type="region of interest" description="Disordered" evidence="1">
    <location>
        <begin position="1067"/>
        <end position="1096"/>
    </location>
</feature>
<dbReference type="PROSITE" id="PS00674">
    <property type="entry name" value="AAA"/>
    <property type="match status" value="1"/>
</dbReference>
<evidence type="ECO:0000259" key="2">
    <source>
        <dbReference type="PROSITE" id="PS50252"/>
    </source>
</evidence>
<feature type="compositionally biased region" description="Polar residues" evidence="1">
    <location>
        <begin position="1085"/>
        <end position="1096"/>
    </location>
</feature>
<protein>
    <submittedName>
        <fullName evidence="3">Cell division protein</fullName>
    </submittedName>
</protein>
<dbReference type="PANTHER" id="PTHR23076">
    <property type="entry name" value="METALLOPROTEASE M41 FTSH"/>
    <property type="match status" value="1"/>
</dbReference>
<dbReference type="PANTHER" id="PTHR23076:SF97">
    <property type="entry name" value="ATP-DEPENDENT ZINC METALLOPROTEASE YME1L1"/>
    <property type="match status" value="1"/>
</dbReference>
<organism evidence="3">
    <name type="scientific">Pleurastrum terricola</name>
    <name type="common">Filamentous green alga</name>
    <name type="synonym">Leptosira terrestris</name>
    <dbReference type="NCBI Taxonomy" id="34116"/>
    <lineage>
        <taxon>Eukaryota</taxon>
        <taxon>Viridiplantae</taxon>
        <taxon>Chlorophyta</taxon>
        <taxon>core chlorophytes</taxon>
        <taxon>Chlorophyceae</taxon>
        <taxon>CS clade</taxon>
        <taxon>Chlamydomonadales</taxon>
        <taxon>Pleurastraceae</taxon>
        <taxon>Pleurastrum</taxon>
    </lineage>
</organism>
<dbReference type="PROSITE" id="PS50252">
    <property type="entry name" value="TBOX_3"/>
    <property type="match status" value="1"/>
</dbReference>
<reference evidence="3" key="1">
    <citation type="journal article" date="2007" name="BMC Genomics">
        <title>The chloroplast genome sequence of the green alga Leptosira terrestris: multiple losses of the inverted repeat and extensive genome rearrangements within the Trebouxiophyceae.</title>
        <authorList>
            <person name="de Cambiaire J.C."/>
            <person name="Otis C."/>
            <person name="Turmel M."/>
            <person name="Lemieux C."/>
        </authorList>
    </citation>
    <scope>NUCLEOTIDE SEQUENCE [LARGE SCALE GENOMIC DNA]</scope>
</reference>
<dbReference type="Gene3D" id="1.10.8.60">
    <property type="match status" value="1"/>
</dbReference>
<reference evidence="3" key="2">
    <citation type="submission" date="2007-03" db="EMBL/GenBank/DDBJ databases">
        <authorList>
            <consortium name="NIH - Zebrafish Gene Collection (ZGC) project"/>
        </authorList>
    </citation>
    <scope>NUCLEOTIDE SEQUENCE</scope>
</reference>
<dbReference type="EMBL" id="EF506945">
    <property type="protein sequence ID" value="ABO69296.1"/>
    <property type="molecule type" value="Genomic_DNA"/>
</dbReference>
<dbReference type="GeneID" id="5383714"/>
<dbReference type="GO" id="GO:0006508">
    <property type="term" value="P:proteolysis"/>
    <property type="evidence" value="ECO:0007669"/>
    <property type="project" value="TreeGrafter"/>
</dbReference>
<keyword evidence="3" id="KW-0131">Cell cycle</keyword>